<protein>
    <submittedName>
        <fullName evidence="1">Uncharacterized protein</fullName>
    </submittedName>
</protein>
<dbReference type="AlphaFoldDB" id="A0A9D4UAT1"/>
<proteinExistence type="predicted"/>
<keyword evidence="2" id="KW-1185">Reference proteome</keyword>
<evidence type="ECO:0000313" key="1">
    <source>
        <dbReference type="EMBL" id="KAI5064350.1"/>
    </source>
</evidence>
<comment type="caution">
    <text evidence="1">The sequence shown here is derived from an EMBL/GenBank/DDBJ whole genome shotgun (WGS) entry which is preliminary data.</text>
</comment>
<organism evidence="1 2">
    <name type="scientific">Adiantum capillus-veneris</name>
    <name type="common">Maidenhair fern</name>
    <dbReference type="NCBI Taxonomy" id="13818"/>
    <lineage>
        <taxon>Eukaryota</taxon>
        <taxon>Viridiplantae</taxon>
        <taxon>Streptophyta</taxon>
        <taxon>Embryophyta</taxon>
        <taxon>Tracheophyta</taxon>
        <taxon>Polypodiopsida</taxon>
        <taxon>Polypodiidae</taxon>
        <taxon>Polypodiales</taxon>
        <taxon>Pteridineae</taxon>
        <taxon>Pteridaceae</taxon>
        <taxon>Vittarioideae</taxon>
        <taxon>Adiantum</taxon>
    </lineage>
</organism>
<gene>
    <name evidence="1" type="ORF">GOP47_0021020</name>
</gene>
<name>A0A9D4UAT1_ADICA</name>
<accession>A0A9D4UAT1</accession>
<dbReference type="EMBL" id="JABFUD020000020">
    <property type="protein sequence ID" value="KAI5064350.1"/>
    <property type="molecule type" value="Genomic_DNA"/>
</dbReference>
<reference evidence="1" key="1">
    <citation type="submission" date="2021-01" db="EMBL/GenBank/DDBJ databases">
        <title>Adiantum capillus-veneris genome.</title>
        <authorList>
            <person name="Fang Y."/>
            <person name="Liao Q."/>
        </authorList>
    </citation>
    <scope>NUCLEOTIDE SEQUENCE</scope>
    <source>
        <strain evidence="1">H3</strain>
        <tissue evidence="1">Leaf</tissue>
    </source>
</reference>
<dbReference type="Proteomes" id="UP000886520">
    <property type="component" value="Chromosome 20"/>
</dbReference>
<sequence>MAGMRRGRRGEVGVSSKPSWDMHLQSMLVGDECEEHVPLSQDATPFKQVSYVGLMEEAMVTSPSAGKKTIQDRYVLAITGPK</sequence>
<evidence type="ECO:0000313" key="2">
    <source>
        <dbReference type="Proteomes" id="UP000886520"/>
    </source>
</evidence>